<accession>A0ABT3C777</accession>
<dbReference type="Proteomes" id="UP001526201">
    <property type="component" value="Unassembled WGS sequence"/>
</dbReference>
<evidence type="ECO:0000313" key="2">
    <source>
        <dbReference type="Proteomes" id="UP001526201"/>
    </source>
</evidence>
<comment type="caution">
    <text evidence="1">The sequence shown here is derived from an EMBL/GenBank/DDBJ whole genome shotgun (WGS) entry which is preliminary data.</text>
</comment>
<keyword evidence="2" id="KW-1185">Reference proteome</keyword>
<evidence type="ECO:0000313" key="1">
    <source>
        <dbReference type="EMBL" id="MCV7225340.1"/>
    </source>
</evidence>
<proteinExistence type="predicted"/>
<sequence>MAIAGCLGALAFTGVGVGTGMALADQPHMQNALNDLDAAQNRLQIALPDKGGHRDAAINLVQQAISETNLGIQAGGG</sequence>
<organism evidence="1 2">
    <name type="scientific">Mycolicibacterium komossense</name>
    <dbReference type="NCBI Taxonomy" id="1779"/>
    <lineage>
        <taxon>Bacteria</taxon>
        <taxon>Bacillati</taxon>
        <taxon>Actinomycetota</taxon>
        <taxon>Actinomycetes</taxon>
        <taxon>Mycobacteriales</taxon>
        <taxon>Mycobacteriaceae</taxon>
        <taxon>Mycolicibacterium</taxon>
    </lineage>
</organism>
<reference evidence="1 2" key="1">
    <citation type="journal article" date="2022" name="BMC Genomics">
        <title>Comparative genome analysis of mycobacteria focusing on tRNA and non-coding RNA.</title>
        <authorList>
            <person name="Behra P.R.K."/>
            <person name="Pettersson B.M.F."/>
            <person name="Ramesh M."/>
            <person name="Das S."/>
            <person name="Dasgupta S."/>
            <person name="Kirsebom L.A."/>
        </authorList>
    </citation>
    <scope>NUCLEOTIDE SEQUENCE [LARGE SCALE GENOMIC DNA]</scope>
    <source>
        <strain evidence="1 2">DSM 44078</strain>
    </source>
</reference>
<dbReference type="EMBL" id="JACKTY010000014">
    <property type="protein sequence ID" value="MCV7225340.1"/>
    <property type="molecule type" value="Genomic_DNA"/>
</dbReference>
<protein>
    <submittedName>
        <fullName evidence="1">Uncharacterized protein</fullName>
    </submittedName>
</protein>
<gene>
    <name evidence="1" type="ORF">H7J73_04730</name>
</gene>
<name>A0ABT3C777_9MYCO</name>